<dbReference type="Proteomes" id="UP000033092">
    <property type="component" value="Chromosome"/>
</dbReference>
<dbReference type="PATRIC" id="fig|1434119.4.peg.2162"/>
<accession>A0A0E3PE59</accession>
<name>A0A0E3PE59_9EURY</name>
<dbReference type="RefSeq" id="WP_148705264.1">
    <property type="nucleotide sequence ID" value="NZ_CP009507.1"/>
</dbReference>
<evidence type="ECO:0000313" key="2">
    <source>
        <dbReference type="Proteomes" id="UP000033092"/>
    </source>
</evidence>
<dbReference type="EMBL" id="CP009507">
    <property type="protein sequence ID" value="AKB32385.1"/>
    <property type="molecule type" value="Genomic_DNA"/>
</dbReference>
<protein>
    <submittedName>
        <fullName evidence="1">Uncharacterized protein</fullName>
    </submittedName>
</protein>
<dbReference type="HOGENOM" id="CLU_2069324_0_0_2"/>
<dbReference type="KEGG" id="msz:MSSIH_1695"/>
<reference evidence="1 2" key="1">
    <citation type="submission" date="2014-07" db="EMBL/GenBank/DDBJ databases">
        <title>Methanogenic archaea and the global carbon cycle.</title>
        <authorList>
            <person name="Henriksen J.R."/>
            <person name="Luke J."/>
            <person name="Reinhart S."/>
            <person name="Benedict M.N."/>
            <person name="Youngblut N.D."/>
            <person name="Metcalf M.E."/>
            <person name="Whitaker R.J."/>
            <person name="Metcalf W.W."/>
        </authorList>
    </citation>
    <scope>NUCLEOTIDE SEQUENCE [LARGE SCALE GENOMIC DNA]</scope>
    <source>
        <strain evidence="1 2">HI350</strain>
    </source>
</reference>
<sequence length="121" mass="14216">MLKEHEVLFRRLKEIKDYWSDTALESLSEESDLSWSNCEKEYLFLRKAISTEEGKKAYSNTIDELMRGLIHSILVMFDGGDELTDEFNIDIINADTKKSLLEKISLHEEFIDYIFDAEKNK</sequence>
<dbReference type="GeneID" id="41605733"/>
<gene>
    <name evidence="1" type="ORF">MSSIH_1695</name>
</gene>
<dbReference type="AlphaFoldDB" id="A0A0E3PE59"/>
<organism evidence="1 2">
    <name type="scientific">Methanosarcina siciliae HI350</name>
    <dbReference type="NCBI Taxonomy" id="1434119"/>
    <lineage>
        <taxon>Archaea</taxon>
        <taxon>Methanobacteriati</taxon>
        <taxon>Methanobacteriota</taxon>
        <taxon>Stenosarchaea group</taxon>
        <taxon>Methanomicrobia</taxon>
        <taxon>Methanosarcinales</taxon>
        <taxon>Methanosarcinaceae</taxon>
        <taxon>Methanosarcina</taxon>
    </lineage>
</organism>
<evidence type="ECO:0000313" key="1">
    <source>
        <dbReference type="EMBL" id="AKB32385.1"/>
    </source>
</evidence>
<proteinExistence type="predicted"/>